<feature type="transmembrane region" description="Helical" evidence="1">
    <location>
        <begin position="209"/>
        <end position="233"/>
    </location>
</feature>
<feature type="transmembrane region" description="Helical" evidence="1">
    <location>
        <begin position="443"/>
        <end position="464"/>
    </location>
</feature>
<reference evidence="2 3" key="1">
    <citation type="submission" date="2018-03" db="EMBL/GenBank/DDBJ databases">
        <title>Draft Genome Sequences of the Obligatory Marine Myxobacteria Enhygromyxa salina SWB005.</title>
        <authorList>
            <person name="Poehlein A."/>
            <person name="Moghaddam J.A."/>
            <person name="Harms H."/>
            <person name="Alanjari M."/>
            <person name="Koenig G.M."/>
            <person name="Daniel R."/>
            <person name="Schaeberle T.F."/>
        </authorList>
    </citation>
    <scope>NUCLEOTIDE SEQUENCE [LARGE SCALE GENOMIC DNA]</scope>
    <source>
        <strain evidence="2 3">SWB005</strain>
    </source>
</reference>
<comment type="caution">
    <text evidence="2">The sequence shown here is derived from an EMBL/GenBank/DDBJ whole genome shotgun (WGS) entry which is preliminary data.</text>
</comment>
<keyword evidence="1" id="KW-0472">Membrane</keyword>
<feature type="transmembrane region" description="Helical" evidence="1">
    <location>
        <begin position="286"/>
        <end position="310"/>
    </location>
</feature>
<dbReference type="RefSeq" id="WP_106390049.1">
    <property type="nucleotide sequence ID" value="NZ_PVNK01000030.1"/>
</dbReference>
<protein>
    <recommendedName>
        <fullName evidence="4">ABC-2 family transporter protein</fullName>
    </recommendedName>
</protein>
<accession>A0A2S9YHT8</accession>
<evidence type="ECO:0000313" key="3">
    <source>
        <dbReference type="Proteomes" id="UP000237968"/>
    </source>
</evidence>
<feature type="transmembrane region" description="Helical" evidence="1">
    <location>
        <begin position="376"/>
        <end position="397"/>
    </location>
</feature>
<feature type="transmembrane region" description="Helical" evidence="1">
    <location>
        <begin position="506"/>
        <end position="527"/>
    </location>
</feature>
<sequence length="606" mass="64414">MQALLSKLPAFALPFVTRSLRGGRGKRYVIFSLVIAALTGIVGLWLALGNGSFEQSLRVEMGLEAYEFDREREAFTVYTHDLREHADTEREIAELRRAGIHTDTDTEYLYTGAYQLFDHGRMLLEHAASSPVRTEDQARLRDEARALLGLDSQTMDPTYGREAWADAFWWHDAKEVAVLERVLEAGGVPAVEGYSSPLAVGDALEITGFLAGMLLAALATVFAPLLVAVQQAQERHENTLMPLTGTALSPRELAIGLASGPTAVVAIFAVPQLAIFLLCSALAGELLVAGALLAALATTSVFFIFGGQLLGQLLGHKRTPGIIGIALMSLAGVAWMTGAAIAVDAEHEIAGFSAVLPHIGLSALLAEVFIEIPANFSRVFVGTFAWTGAALILGGLTMTALARRIEGRAGSLLSRGQALLGAVTCVILVNVALPTAMHDGEALRLYLGLALLALPFALLLMARVPAGDGPPRMRKVPVPALLLEFAAWGAIHAVVAGVAFGFDAAAFHPVALAWLAWCIAVLGLIAIRVVSVPAKIIATLWAGFCGMSLLLGFAQAMVWAIERANLDELFVLSQLSPVLGLIQVGLTIWIPLSLVRHLRKNLGAIS</sequence>
<gene>
    <name evidence="2" type="ORF">ENSA5_05880</name>
</gene>
<proteinExistence type="predicted"/>
<feature type="transmembrane region" description="Helical" evidence="1">
    <location>
        <begin position="253"/>
        <end position="279"/>
    </location>
</feature>
<evidence type="ECO:0000313" key="2">
    <source>
        <dbReference type="EMBL" id="PRQ04674.1"/>
    </source>
</evidence>
<keyword evidence="1" id="KW-0812">Transmembrane</keyword>
<feature type="transmembrane region" description="Helical" evidence="1">
    <location>
        <begin position="28"/>
        <end position="48"/>
    </location>
</feature>
<feature type="transmembrane region" description="Helical" evidence="1">
    <location>
        <begin position="418"/>
        <end position="437"/>
    </location>
</feature>
<feature type="transmembrane region" description="Helical" evidence="1">
    <location>
        <begin position="539"/>
        <end position="561"/>
    </location>
</feature>
<evidence type="ECO:0008006" key="4">
    <source>
        <dbReference type="Google" id="ProtNLM"/>
    </source>
</evidence>
<dbReference type="EMBL" id="PVNK01000030">
    <property type="protein sequence ID" value="PRQ04674.1"/>
    <property type="molecule type" value="Genomic_DNA"/>
</dbReference>
<name>A0A2S9YHT8_9BACT</name>
<feature type="transmembrane region" description="Helical" evidence="1">
    <location>
        <begin position="322"/>
        <end position="342"/>
    </location>
</feature>
<organism evidence="2 3">
    <name type="scientific">Enhygromyxa salina</name>
    <dbReference type="NCBI Taxonomy" id="215803"/>
    <lineage>
        <taxon>Bacteria</taxon>
        <taxon>Pseudomonadati</taxon>
        <taxon>Myxococcota</taxon>
        <taxon>Polyangia</taxon>
        <taxon>Nannocystales</taxon>
        <taxon>Nannocystaceae</taxon>
        <taxon>Enhygromyxa</taxon>
    </lineage>
</organism>
<evidence type="ECO:0000256" key="1">
    <source>
        <dbReference type="SAM" id="Phobius"/>
    </source>
</evidence>
<dbReference type="OrthoDB" id="5490718at2"/>
<keyword evidence="1" id="KW-1133">Transmembrane helix</keyword>
<dbReference type="AlphaFoldDB" id="A0A2S9YHT8"/>
<dbReference type="Proteomes" id="UP000237968">
    <property type="component" value="Unassembled WGS sequence"/>
</dbReference>
<feature type="transmembrane region" description="Helical" evidence="1">
    <location>
        <begin position="476"/>
        <end position="500"/>
    </location>
</feature>
<feature type="transmembrane region" description="Helical" evidence="1">
    <location>
        <begin position="573"/>
        <end position="592"/>
    </location>
</feature>
<keyword evidence="3" id="KW-1185">Reference proteome</keyword>